<accession>A0ABN9V8X7</accession>
<dbReference type="EMBL" id="CAUYUJ010016685">
    <property type="protein sequence ID" value="CAK0867824.1"/>
    <property type="molecule type" value="Genomic_DNA"/>
</dbReference>
<feature type="compositionally biased region" description="Basic and acidic residues" evidence="2">
    <location>
        <begin position="1179"/>
        <end position="1195"/>
    </location>
</feature>
<evidence type="ECO:0000259" key="3">
    <source>
        <dbReference type="PROSITE" id="PS50157"/>
    </source>
</evidence>
<feature type="domain" description="C2H2-type" evidence="3">
    <location>
        <begin position="298"/>
        <end position="325"/>
    </location>
</feature>
<evidence type="ECO:0000256" key="1">
    <source>
        <dbReference type="PROSITE-ProRule" id="PRU00042"/>
    </source>
</evidence>
<feature type="region of interest" description="Disordered" evidence="2">
    <location>
        <begin position="1"/>
        <end position="92"/>
    </location>
</feature>
<feature type="compositionally biased region" description="Low complexity" evidence="2">
    <location>
        <begin position="833"/>
        <end position="843"/>
    </location>
</feature>
<feature type="domain" description="C2H2-type" evidence="3">
    <location>
        <begin position="794"/>
        <end position="823"/>
    </location>
</feature>
<protein>
    <recommendedName>
        <fullName evidence="3">C2H2-type domain-containing protein</fullName>
    </recommendedName>
</protein>
<feature type="compositionally biased region" description="Basic residues" evidence="2">
    <location>
        <begin position="382"/>
        <end position="398"/>
    </location>
</feature>
<feature type="region of interest" description="Disordered" evidence="2">
    <location>
        <begin position="331"/>
        <end position="362"/>
    </location>
</feature>
<feature type="region of interest" description="Disordered" evidence="2">
    <location>
        <begin position="510"/>
        <end position="540"/>
    </location>
</feature>
<evidence type="ECO:0000313" key="4">
    <source>
        <dbReference type="EMBL" id="CAK0867824.1"/>
    </source>
</evidence>
<feature type="region of interest" description="Disordered" evidence="2">
    <location>
        <begin position="152"/>
        <end position="181"/>
    </location>
</feature>
<feature type="compositionally biased region" description="Low complexity" evidence="2">
    <location>
        <begin position="59"/>
        <end position="74"/>
    </location>
</feature>
<feature type="compositionally biased region" description="Basic residues" evidence="2">
    <location>
        <begin position="561"/>
        <end position="577"/>
    </location>
</feature>
<keyword evidence="1" id="KW-0863">Zinc-finger</keyword>
<evidence type="ECO:0000313" key="5">
    <source>
        <dbReference type="Proteomes" id="UP001189429"/>
    </source>
</evidence>
<dbReference type="InterPro" id="IPR026319">
    <property type="entry name" value="ZC2HC1A/B-like"/>
</dbReference>
<feature type="region of interest" description="Disordered" evidence="2">
    <location>
        <begin position="200"/>
        <end position="242"/>
    </location>
</feature>
<dbReference type="InterPro" id="IPR013087">
    <property type="entry name" value="Znf_C2H2_type"/>
</dbReference>
<feature type="compositionally biased region" description="Polar residues" evidence="2">
    <location>
        <begin position="913"/>
        <end position="927"/>
    </location>
</feature>
<feature type="domain" description="C2H2-type" evidence="3">
    <location>
        <begin position="656"/>
        <end position="683"/>
    </location>
</feature>
<feature type="region of interest" description="Disordered" evidence="2">
    <location>
        <begin position="1007"/>
        <end position="1040"/>
    </location>
</feature>
<name>A0ABN9V8X7_9DINO</name>
<feature type="region of interest" description="Disordered" evidence="2">
    <location>
        <begin position="437"/>
        <end position="458"/>
    </location>
</feature>
<organism evidence="4 5">
    <name type="scientific">Prorocentrum cordatum</name>
    <dbReference type="NCBI Taxonomy" id="2364126"/>
    <lineage>
        <taxon>Eukaryota</taxon>
        <taxon>Sar</taxon>
        <taxon>Alveolata</taxon>
        <taxon>Dinophyceae</taxon>
        <taxon>Prorocentrales</taxon>
        <taxon>Prorocentraceae</taxon>
        <taxon>Prorocentrum</taxon>
    </lineage>
</organism>
<feature type="compositionally biased region" description="Basic and acidic residues" evidence="2">
    <location>
        <begin position="335"/>
        <end position="349"/>
    </location>
</feature>
<gene>
    <name evidence="4" type="ORF">PCOR1329_LOCUS54672</name>
</gene>
<dbReference type="PANTHER" id="PTHR13555">
    <property type="entry name" value="C2H2 ZINC FINGER CGI-62-RELATED"/>
    <property type="match status" value="1"/>
</dbReference>
<keyword evidence="5" id="KW-1185">Reference proteome</keyword>
<feature type="region of interest" description="Disordered" evidence="2">
    <location>
        <begin position="878"/>
        <end position="927"/>
    </location>
</feature>
<feature type="compositionally biased region" description="Low complexity" evidence="2">
    <location>
        <begin position="411"/>
        <end position="421"/>
    </location>
</feature>
<feature type="region of interest" description="Disordered" evidence="2">
    <location>
        <begin position="379"/>
        <end position="424"/>
    </location>
</feature>
<dbReference type="PROSITE" id="PS50157">
    <property type="entry name" value="ZINC_FINGER_C2H2_2"/>
    <property type="match status" value="5"/>
</dbReference>
<proteinExistence type="predicted"/>
<feature type="compositionally biased region" description="Basic and acidic residues" evidence="2">
    <location>
        <begin position="258"/>
        <end position="268"/>
    </location>
</feature>
<feature type="domain" description="C2H2-type" evidence="3">
    <location>
        <begin position="119"/>
        <end position="146"/>
    </location>
</feature>
<feature type="region of interest" description="Disordered" evidence="2">
    <location>
        <begin position="558"/>
        <end position="600"/>
    </location>
</feature>
<sequence length="1201" mass="126297">MDSNLRLNVHWPSVKDKDPKTPPPAPRRRSVVEFSPTSIPAPARAGGDAAPTHPADTQSGSPASPAAASSAGEAAARDKDNRGGLGDTCRAGRALRHSGTGREEYNDAAKDAYEAKVMAHCPGCGRSFKDEATLARHAKACTGKGAAGALQAAPAAEERAREAVAADRGRTGARSPAPPPAAPRTVVCYICGREFGTSSIPGRPRRAALARAGGARRTRPTGAREENPPPATARGPAGPARPFGIHEPQCAKKFVETEAQKPAHERKPLPQRPDVQEGVTRAEYNDAAKDAYEAKVMAHCPGCGRSFKDEATLARHAKACTGKGAAGALQAAPAAEERAREAVAADRGRTGARSPAPPPAAPRTVVCYICGREFGTSSIPGRPRRAALARAGGARRTRPTGAREENPPPATARGPAGPARPFGIHEPQCAKKFVETEAQKPAHERKPLPQRPDVQEGVTRAEYNDAAKDAYEAKVMAHCPGCGRSFKDEATLARHAKACTGKGAAGALQAAPAAEERAREAVAADRGRTGARSPAPPPAAPRTVVCYICGREFGTSSIPGRPRRAALARAGGARRTRPTGAREENPPPATARGPAGPARPFGIHEPQCAKKFVETEAQKPAHERKPLPQRPDVQEGVTRAEYNDAAKDAYEAKVMAHCPGCGRSFKDEATLARHAKACTGKGAAGALQAAVAADDRAGAREGQAEAAERGGGDARKPAAPRTVVCYICGREFGKSSIPGQPTTVRQEVCGDRGAEARARAEAAAAAARGAGGRHQRGPEYNDAAKDAYEAKVMAHCLGCGRSFKDRATLARHAKACTGGGARGAPPAPDEPPGARGAGADAAAPGGGGARRQAAPRTVVSRLHLWPRVRHVFHAWPASRSAPRSSWTRRRRSPRTSGSRCRSGPRCTRAPRGRTTTRQPGAPTRPTSWCTVPCAAGASRTDEATLARHAKEDYPSVPRPRLVLSLLRRPNDRWDTRGRCRVGAHSLRRPPRGSPACLDDWQSCPDGPPALKLGRKRSERQESNDAAATAVAGRPELTPGAWEHTSARSHFTATPVSAALHISHKISYGPCTPACDKRPKVWQKGAGSAGAETARARLTVGPWPQCDAASCSALGRSTVVATHPDCHQRADQLDVQGLMASWLRAATWPGHLAPAQADDWLLGHRSADGGRKMQAGSRESAGERVQVEKDRNEQQDKGGMQP</sequence>
<dbReference type="Pfam" id="PF13913">
    <property type="entry name" value="zf-C2HC_2"/>
    <property type="match status" value="9"/>
</dbReference>
<feature type="compositionally biased region" description="Basic and acidic residues" evidence="2">
    <location>
        <begin position="437"/>
        <end position="447"/>
    </location>
</feature>
<comment type="caution">
    <text evidence="4">The sequence shown here is derived from an EMBL/GenBank/DDBJ whole genome shotgun (WGS) entry which is preliminary data.</text>
</comment>
<feature type="region of interest" description="Disordered" evidence="2">
    <location>
        <begin position="616"/>
        <end position="636"/>
    </location>
</feature>
<keyword evidence="1" id="KW-0479">Metal-binding</keyword>
<feature type="compositionally biased region" description="Low complexity" evidence="2">
    <location>
        <begin position="232"/>
        <end position="242"/>
    </location>
</feature>
<feature type="compositionally biased region" description="Low complexity" evidence="2">
    <location>
        <begin position="40"/>
        <end position="51"/>
    </location>
</feature>
<feature type="compositionally biased region" description="Basic and acidic residues" evidence="2">
    <location>
        <begin position="616"/>
        <end position="626"/>
    </location>
</feature>
<feature type="domain" description="C2H2-type" evidence="3">
    <location>
        <begin position="477"/>
        <end position="504"/>
    </location>
</feature>
<feature type="compositionally biased region" description="Basic and acidic residues" evidence="2">
    <location>
        <begin position="156"/>
        <end position="170"/>
    </location>
</feature>
<reference evidence="4" key="1">
    <citation type="submission" date="2023-10" db="EMBL/GenBank/DDBJ databases">
        <authorList>
            <person name="Chen Y."/>
            <person name="Shah S."/>
            <person name="Dougan E. K."/>
            <person name="Thang M."/>
            <person name="Chan C."/>
        </authorList>
    </citation>
    <scope>NUCLEOTIDE SEQUENCE [LARGE SCALE GENOMIC DNA]</scope>
</reference>
<feature type="compositionally biased region" description="Basic residues" evidence="2">
    <location>
        <begin position="203"/>
        <end position="219"/>
    </location>
</feature>
<dbReference type="PANTHER" id="PTHR13555:SF68">
    <property type="entry name" value="ZINC FINGER PROTEIN 474"/>
    <property type="match status" value="1"/>
</dbReference>
<feature type="region of interest" description="Disordered" evidence="2">
    <location>
        <begin position="258"/>
        <end position="279"/>
    </location>
</feature>
<feature type="region of interest" description="Disordered" evidence="2">
    <location>
        <begin position="816"/>
        <end position="854"/>
    </location>
</feature>
<evidence type="ECO:0000256" key="2">
    <source>
        <dbReference type="SAM" id="MobiDB-lite"/>
    </source>
</evidence>
<feature type="region of interest" description="Disordered" evidence="2">
    <location>
        <begin position="1162"/>
        <end position="1201"/>
    </location>
</feature>
<dbReference type="SMART" id="SM00355">
    <property type="entry name" value="ZnF_C2H2"/>
    <property type="match status" value="5"/>
</dbReference>
<keyword evidence="1" id="KW-0862">Zinc</keyword>
<dbReference type="Proteomes" id="UP001189429">
    <property type="component" value="Unassembled WGS sequence"/>
</dbReference>
<feature type="compositionally biased region" description="Low complexity" evidence="2">
    <location>
        <begin position="590"/>
        <end position="600"/>
    </location>
</feature>
<feature type="compositionally biased region" description="Basic and acidic residues" evidence="2">
    <location>
        <begin position="514"/>
        <end position="528"/>
    </location>
</feature>
<feature type="compositionally biased region" description="Low complexity" evidence="2">
    <location>
        <begin position="894"/>
        <end position="907"/>
    </location>
</feature>